<dbReference type="SUPFAM" id="SSF53850">
    <property type="entry name" value="Periplasmic binding protein-like II"/>
    <property type="match status" value="1"/>
</dbReference>
<dbReference type="RefSeq" id="WP_354442046.1">
    <property type="nucleotide sequence ID" value="NZ_JBEPSH010000002.1"/>
</dbReference>
<evidence type="ECO:0000313" key="3">
    <source>
        <dbReference type="Proteomes" id="UP001549320"/>
    </source>
</evidence>
<reference evidence="2 3" key="1">
    <citation type="submission" date="2024-06" db="EMBL/GenBank/DDBJ databases">
        <title>Sorghum-associated microbial communities from plants grown in Nebraska, USA.</title>
        <authorList>
            <person name="Schachtman D."/>
        </authorList>
    </citation>
    <scope>NUCLEOTIDE SEQUENCE [LARGE SCALE GENOMIC DNA]</scope>
    <source>
        <strain evidence="2 3">2709</strain>
    </source>
</reference>
<keyword evidence="2" id="KW-0675">Receptor</keyword>
<dbReference type="Pfam" id="PF03401">
    <property type="entry name" value="TctC"/>
    <property type="match status" value="1"/>
</dbReference>
<dbReference type="Proteomes" id="UP001549320">
    <property type="component" value="Unassembled WGS sequence"/>
</dbReference>
<dbReference type="Gene3D" id="3.40.190.10">
    <property type="entry name" value="Periplasmic binding protein-like II"/>
    <property type="match status" value="1"/>
</dbReference>
<evidence type="ECO:0000256" key="1">
    <source>
        <dbReference type="ARBA" id="ARBA00006987"/>
    </source>
</evidence>
<protein>
    <submittedName>
        <fullName evidence="2">Tripartite-type tricarboxylate transporter receptor subunit TctC</fullName>
    </submittedName>
</protein>
<proteinExistence type="inferred from homology"/>
<dbReference type="EMBL" id="JBEPSH010000002">
    <property type="protein sequence ID" value="MET4576139.1"/>
    <property type="molecule type" value="Genomic_DNA"/>
</dbReference>
<dbReference type="InterPro" id="IPR042100">
    <property type="entry name" value="Bug_dom1"/>
</dbReference>
<dbReference type="PIRSF" id="PIRSF017082">
    <property type="entry name" value="YflP"/>
    <property type="match status" value="1"/>
</dbReference>
<gene>
    <name evidence="2" type="ORF">ABIE13_001239</name>
</gene>
<evidence type="ECO:0000313" key="2">
    <source>
        <dbReference type="EMBL" id="MET4576139.1"/>
    </source>
</evidence>
<dbReference type="CDD" id="cd13578">
    <property type="entry name" value="PBP2_Bug27"/>
    <property type="match status" value="1"/>
</dbReference>
<dbReference type="PANTHER" id="PTHR42928:SF5">
    <property type="entry name" value="BLR1237 PROTEIN"/>
    <property type="match status" value="1"/>
</dbReference>
<name>A0ABV2Q526_9BURK</name>
<comment type="similarity">
    <text evidence="1">Belongs to the UPF0065 (bug) family.</text>
</comment>
<dbReference type="InterPro" id="IPR006311">
    <property type="entry name" value="TAT_signal"/>
</dbReference>
<organism evidence="2 3">
    <name type="scientific">Ottowia thiooxydans</name>
    <dbReference type="NCBI Taxonomy" id="219182"/>
    <lineage>
        <taxon>Bacteria</taxon>
        <taxon>Pseudomonadati</taxon>
        <taxon>Pseudomonadota</taxon>
        <taxon>Betaproteobacteria</taxon>
        <taxon>Burkholderiales</taxon>
        <taxon>Comamonadaceae</taxon>
        <taxon>Ottowia</taxon>
    </lineage>
</organism>
<accession>A0ABV2Q526</accession>
<dbReference type="PANTHER" id="PTHR42928">
    <property type="entry name" value="TRICARBOXYLATE-BINDING PROTEIN"/>
    <property type="match status" value="1"/>
</dbReference>
<dbReference type="PROSITE" id="PS51318">
    <property type="entry name" value="TAT"/>
    <property type="match status" value="1"/>
</dbReference>
<keyword evidence="3" id="KW-1185">Reference proteome</keyword>
<comment type="caution">
    <text evidence="2">The sequence shown here is derived from an EMBL/GenBank/DDBJ whole genome shotgun (WGS) entry which is preliminary data.</text>
</comment>
<dbReference type="Gene3D" id="3.40.190.150">
    <property type="entry name" value="Bordetella uptake gene, domain 1"/>
    <property type="match status" value="1"/>
</dbReference>
<sequence>MTFEQPMTRRSILSVAGASAAGGLIALPTTALSQAAAWPSRPVRLVVPFAAGGPADTLARFISIRLSREFGQPVVIDNKAGAGGTLGAADVAKSTDGHSLLFSSTGALTVVPAVSTSMTYNPDTDLSAVGQAVVTPQVIVVASNSKITNLRELVAAAKAAPGKLNFASAGSGTTTQLGAELLKREANVFMTHIPYRGAAPAIVDVMAGNADFLVADVPAVMSFIAGNRLRALAIAAPKRSEALPQVPTTAEAGLPNVLSSTWYGVMAPSKTPAAVIARANEALNRVLQQPDSLAFFKEQGVTPVGGTPQDFARFIQSESAKWGSLAKRAGVTMN</sequence>
<dbReference type="InterPro" id="IPR005064">
    <property type="entry name" value="BUG"/>
</dbReference>